<reference evidence="1 2" key="1">
    <citation type="submission" date="2016-03" db="EMBL/GenBank/DDBJ databases">
        <title>Whole genome sequencing of Grifola frondosa 9006-11.</title>
        <authorList>
            <person name="Min B."/>
            <person name="Park H."/>
            <person name="Kim J.-G."/>
            <person name="Cho H."/>
            <person name="Oh Y.-L."/>
            <person name="Kong W.-S."/>
            <person name="Choi I.-G."/>
        </authorList>
    </citation>
    <scope>NUCLEOTIDE SEQUENCE [LARGE SCALE GENOMIC DNA]</scope>
    <source>
        <strain evidence="1 2">9006-11</strain>
    </source>
</reference>
<comment type="caution">
    <text evidence="1">The sequence shown here is derived from an EMBL/GenBank/DDBJ whole genome shotgun (WGS) entry which is preliminary data.</text>
</comment>
<proteinExistence type="predicted"/>
<gene>
    <name evidence="1" type="ORF">A0H81_00003</name>
</gene>
<sequence>MATRRLRLLKLQADALAASSTNGATALVFPASRSPFAATLSSNGVYASEDYSDNEFVGASTGPSHVDDIAMDDIRNLMMQMIQWQTTNCLHLRCYLAHRDAQRRCRLRVLLLQAGP</sequence>
<dbReference type="AlphaFoldDB" id="A0A1C7MP72"/>
<evidence type="ECO:0000313" key="2">
    <source>
        <dbReference type="Proteomes" id="UP000092993"/>
    </source>
</evidence>
<accession>A0A1C7MP72</accession>
<dbReference type="Proteomes" id="UP000092993">
    <property type="component" value="Unassembled WGS sequence"/>
</dbReference>
<organism evidence="1 2">
    <name type="scientific">Grifola frondosa</name>
    <name type="common">Maitake</name>
    <name type="synonym">Polyporus frondosus</name>
    <dbReference type="NCBI Taxonomy" id="5627"/>
    <lineage>
        <taxon>Eukaryota</taxon>
        <taxon>Fungi</taxon>
        <taxon>Dikarya</taxon>
        <taxon>Basidiomycota</taxon>
        <taxon>Agaricomycotina</taxon>
        <taxon>Agaricomycetes</taxon>
        <taxon>Polyporales</taxon>
        <taxon>Grifolaceae</taxon>
        <taxon>Grifola</taxon>
    </lineage>
</organism>
<name>A0A1C7MP72_GRIFR</name>
<evidence type="ECO:0000313" key="1">
    <source>
        <dbReference type="EMBL" id="OBZ78648.1"/>
    </source>
</evidence>
<protein>
    <submittedName>
        <fullName evidence="1">Uncharacterized protein</fullName>
    </submittedName>
</protein>
<dbReference type="EMBL" id="LUGG01000001">
    <property type="protein sequence ID" value="OBZ78648.1"/>
    <property type="molecule type" value="Genomic_DNA"/>
</dbReference>
<keyword evidence="2" id="KW-1185">Reference proteome</keyword>